<feature type="transmembrane region" description="Helical" evidence="23">
    <location>
        <begin position="210"/>
        <end position="227"/>
    </location>
</feature>
<feature type="transmembrane region" description="Helical" evidence="23">
    <location>
        <begin position="120"/>
        <end position="140"/>
    </location>
</feature>
<keyword evidence="13" id="KW-0961">Cell wall biogenesis/degradation</keyword>
<evidence type="ECO:0000256" key="12">
    <source>
        <dbReference type="ARBA" id="ARBA00023306"/>
    </source>
</evidence>
<feature type="transmembrane region" description="Helical" evidence="23">
    <location>
        <begin position="383"/>
        <end position="405"/>
    </location>
</feature>
<evidence type="ECO:0000256" key="15">
    <source>
        <dbReference type="ARBA" id="ARBA00033270"/>
    </source>
</evidence>
<evidence type="ECO:0000256" key="1">
    <source>
        <dbReference type="ARBA" id="ARBA00004651"/>
    </source>
</evidence>
<feature type="transmembrane region" description="Helical" evidence="23">
    <location>
        <begin position="95"/>
        <end position="113"/>
    </location>
</feature>
<evidence type="ECO:0000256" key="20">
    <source>
        <dbReference type="ARBA" id="ARBA00049902"/>
    </source>
</evidence>
<keyword evidence="25" id="KW-1185">Reference proteome</keyword>
<keyword evidence="8" id="KW-0133">Cell shape</keyword>
<name>A0A939QQ67_9MICO</name>
<evidence type="ECO:0000256" key="2">
    <source>
        <dbReference type="ARBA" id="ARBA00004752"/>
    </source>
</evidence>
<accession>A0A939QQ67</accession>
<evidence type="ECO:0000313" key="24">
    <source>
        <dbReference type="EMBL" id="MBO3664720.1"/>
    </source>
</evidence>
<keyword evidence="11 23" id="KW-0472">Membrane</keyword>
<dbReference type="EMBL" id="JAGFOA010000006">
    <property type="protein sequence ID" value="MBO3664720.1"/>
    <property type="molecule type" value="Genomic_DNA"/>
</dbReference>
<evidence type="ECO:0000256" key="8">
    <source>
        <dbReference type="ARBA" id="ARBA00022960"/>
    </source>
</evidence>
<evidence type="ECO:0000256" key="3">
    <source>
        <dbReference type="ARBA" id="ARBA00022475"/>
    </source>
</evidence>
<feature type="compositionally biased region" description="Polar residues" evidence="22">
    <location>
        <begin position="1"/>
        <end position="12"/>
    </location>
</feature>
<dbReference type="PANTHER" id="PTHR30474">
    <property type="entry name" value="CELL CYCLE PROTEIN"/>
    <property type="match status" value="1"/>
</dbReference>
<gene>
    <name evidence="24" type="primary">ftsW</name>
    <name evidence="24" type="ORF">J5V96_14570</name>
</gene>
<evidence type="ECO:0000256" key="6">
    <source>
        <dbReference type="ARBA" id="ARBA00022679"/>
    </source>
</evidence>
<dbReference type="InterPro" id="IPR013437">
    <property type="entry name" value="FtsW"/>
</dbReference>
<dbReference type="GO" id="GO:0032153">
    <property type="term" value="C:cell division site"/>
    <property type="evidence" value="ECO:0007669"/>
    <property type="project" value="TreeGrafter"/>
</dbReference>
<dbReference type="GO" id="GO:0005886">
    <property type="term" value="C:plasma membrane"/>
    <property type="evidence" value="ECO:0007669"/>
    <property type="project" value="UniProtKB-SubCell"/>
</dbReference>
<evidence type="ECO:0000256" key="21">
    <source>
        <dbReference type="ARBA" id="ARBA00049966"/>
    </source>
</evidence>
<evidence type="ECO:0000256" key="23">
    <source>
        <dbReference type="SAM" id="Phobius"/>
    </source>
</evidence>
<evidence type="ECO:0000256" key="22">
    <source>
        <dbReference type="SAM" id="MobiDB-lite"/>
    </source>
</evidence>
<keyword evidence="12" id="KW-0131">Cell cycle</keyword>
<dbReference type="AlphaFoldDB" id="A0A939QQ67"/>
<evidence type="ECO:0000256" key="10">
    <source>
        <dbReference type="ARBA" id="ARBA00022989"/>
    </source>
</evidence>
<feature type="transmembrane region" description="Helical" evidence="23">
    <location>
        <begin position="187"/>
        <end position="204"/>
    </location>
</feature>
<comment type="function">
    <text evidence="21">Peptidoglycan polymerase that is essential for cell division.</text>
</comment>
<evidence type="ECO:0000256" key="17">
    <source>
        <dbReference type="ARBA" id="ARBA00041185"/>
    </source>
</evidence>
<comment type="pathway">
    <text evidence="2">Cell wall biogenesis; peptidoglycan biosynthesis.</text>
</comment>
<protein>
    <recommendedName>
        <fullName evidence="17">Probable peptidoglycan glycosyltransferase FtsW</fullName>
        <ecNumber evidence="19">2.4.99.28</ecNumber>
    </recommendedName>
    <alternativeName>
        <fullName evidence="18">Cell division protein FtsW</fullName>
    </alternativeName>
    <alternativeName>
        <fullName evidence="15">Cell wall polymerase</fullName>
    </alternativeName>
    <alternativeName>
        <fullName evidence="14">Peptidoglycan polymerase</fullName>
    </alternativeName>
</protein>
<dbReference type="NCBIfam" id="TIGR02614">
    <property type="entry name" value="ftsW"/>
    <property type="match status" value="1"/>
</dbReference>
<evidence type="ECO:0000313" key="25">
    <source>
        <dbReference type="Proteomes" id="UP000680132"/>
    </source>
</evidence>
<feature type="transmembrane region" description="Helical" evidence="23">
    <location>
        <begin position="232"/>
        <end position="251"/>
    </location>
</feature>
<keyword evidence="4" id="KW-0132">Cell division</keyword>
<reference evidence="24" key="1">
    <citation type="submission" date="2021-03" db="EMBL/GenBank/DDBJ databases">
        <title>Microbacterium sp. nov., a novel actinobacterium isolated from cow dung.</title>
        <authorList>
            <person name="Zhang L."/>
        </authorList>
    </citation>
    <scope>NUCLEOTIDE SEQUENCE</scope>
    <source>
        <strain evidence="24">NEAU-LLB</strain>
    </source>
</reference>
<dbReference type="GO" id="GO:0009252">
    <property type="term" value="P:peptidoglycan biosynthetic process"/>
    <property type="evidence" value="ECO:0007669"/>
    <property type="project" value="UniProtKB-KW"/>
</dbReference>
<dbReference type="GO" id="GO:0008360">
    <property type="term" value="P:regulation of cell shape"/>
    <property type="evidence" value="ECO:0007669"/>
    <property type="project" value="UniProtKB-KW"/>
</dbReference>
<dbReference type="GO" id="GO:0008955">
    <property type="term" value="F:peptidoglycan glycosyltransferase activity"/>
    <property type="evidence" value="ECO:0007669"/>
    <property type="project" value="UniProtKB-EC"/>
</dbReference>
<dbReference type="Proteomes" id="UP000680132">
    <property type="component" value="Unassembled WGS sequence"/>
</dbReference>
<dbReference type="InterPro" id="IPR001182">
    <property type="entry name" value="FtsW/RodA"/>
</dbReference>
<evidence type="ECO:0000256" key="19">
    <source>
        <dbReference type="ARBA" id="ARBA00044770"/>
    </source>
</evidence>
<comment type="catalytic activity">
    <reaction evidence="20">
        <text>[GlcNAc-(1-&gt;4)-Mur2Ac(oyl-L-Ala-gamma-D-Glu-L-Lys-D-Ala-D-Ala)](n)-di-trans,octa-cis-undecaprenyl diphosphate + beta-D-GlcNAc-(1-&gt;4)-Mur2Ac(oyl-L-Ala-gamma-D-Glu-L-Lys-D-Ala-D-Ala)-di-trans,octa-cis-undecaprenyl diphosphate = [GlcNAc-(1-&gt;4)-Mur2Ac(oyl-L-Ala-gamma-D-Glu-L-Lys-D-Ala-D-Ala)](n+1)-di-trans,octa-cis-undecaprenyl diphosphate + di-trans,octa-cis-undecaprenyl diphosphate + H(+)</text>
        <dbReference type="Rhea" id="RHEA:23708"/>
        <dbReference type="Rhea" id="RHEA-COMP:9602"/>
        <dbReference type="Rhea" id="RHEA-COMP:9603"/>
        <dbReference type="ChEBI" id="CHEBI:15378"/>
        <dbReference type="ChEBI" id="CHEBI:58405"/>
        <dbReference type="ChEBI" id="CHEBI:60033"/>
        <dbReference type="ChEBI" id="CHEBI:78435"/>
        <dbReference type="EC" id="2.4.99.28"/>
    </reaction>
</comment>
<dbReference type="PROSITE" id="PS00428">
    <property type="entry name" value="FTSW_RODA_SPOVE"/>
    <property type="match status" value="1"/>
</dbReference>
<evidence type="ECO:0000256" key="4">
    <source>
        <dbReference type="ARBA" id="ARBA00022618"/>
    </source>
</evidence>
<evidence type="ECO:0000256" key="9">
    <source>
        <dbReference type="ARBA" id="ARBA00022984"/>
    </source>
</evidence>
<keyword evidence="6" id="KW-0808">Transferase</keyword>
<comment type="caution">
    <text evidence="24">The sequence shown here is derived from an EMBL/GenBank/DDBJ whole genome shotgun (WGS) entry which is preliminary data.</text>
</comment>
<evidence type="ECO:0000256" key="11">
    <source>
        <dbReference type="ARBA" id="ARBA00023136"/>
    </source>
</evidence>
<evidence type="ECO:0000256" key="16">
    <source>
        <dbReference type="ARBA" id="ARBA00038053"/>
    </source>
</evidence>
<evidence type="ECO:0000256" key="13">
    <source>
        <dbReference type="ARBA" id="ARBA00023316"/>
    </source>
</evidence>
<dbReference type="InterPro" id="IPR018365">
    <property type="entry name" value="Cell_cycle_FtsW-rel_CS"/>
</dbReference>
<evidence type="ECO:0000256" key="14">
    <source>
        <dbReference type="ARBA" id="ARBA00032370"/>
    </source>
</evidence>
<comment type="subcellular location">
    <subcellularLocation>
        <location evidence="1">Cell membrane</location>
        <topology evidence="1">Multi-pass membrane protein</topology>
    </subcellularLocation>
</comment>
<feature type="transmembrane region" description="Helical" evidence="23">
    <location>
        <begin position="347"/>
        <end position="371"/>
    </location>
</feature>
<keyword evidence="7 23" id="KW-0812">Transmembrane</keyword>
<comment type="similarity">
    <text evidence="16">Belongs to the SEDS family. FtsW subfamily.</text>
</comment>
<proteinExistence type="inferred from homology"/>
<evidence type="ECO:0000256" key="7">
    <source>
        <dbReference type="ARBA" id="ARBA00022692"/>
    </source>
</evidence>
<keyword evidence="5" id="KW-0328">Glycosyltransferase</keyword>
<keyword evidence="10 23" id="KW-1133">Transmembrane helix</keyword>
<dbReference type="GO" id="GO:0071555">
    <property type="term" value="P:cell wall organization"/>
    <property type="evidence" value="ECO:0007669"/>
    <property type="project" value="UniProtKB-KW"/>
</dbReference>
<feature type="transmembrane region" description="Helical" evidence="23">
    <location>
        <begin position="160"/>
        <end position="175"/>
    </location>
</feature>
<feature type="transmembrane region" description="Helical" evidence="23">
    <location>
        <begin position="54"/>
        <end position="75"/>
    </location>
</feature>
<evidence type="ECO:0000256" key="5">
    <source>
        <dbReference type="ARBA" id="ARBA00022676"/>
    </source>
</evidence>
<dbReference type="GO" id="GO:0051301">
    <property type="term" value="P:cell division"/>
    <property type="evidence" value="ECO:0007669"/>
    <property type="project" value="UniProtKB-KW"/>
</dbReference>
<feature type="transmembrane region" description="Helical" evidence="23">
    <location>
        <begin position="317"/>
        <end position="340"/>
    </location>
</feature>
<feature type="region of interest" description="Disordered" evidence="22">
    <location>
        <begin position="1"/>
        <end position="34"/>
    </location>
</feature>
<dbReference type="Pfam" id="PF01098">
    <property type="entry name" value="FTSW_RODA_SPOVE"/>
    <property type="match status" value="1"/>
</dbReference>
<organism evidence="24 25">
    <name type="scientific">Microbacterium stercoris</name>
    <dbReference type="NCBI Taxonomy" id="2820289"/>
    <lineage>
        <taxon>Bacteria</taxon>
        <taxon>Bacillati</taxon>
        <taxon>Actinomycetota</taxon>
        <taxon>Actinomycetes</taxon>
        <taxon>Micrococcales</taxon>
        <taxon>Microbacteriaceae</taxon>
        <taxon>Microbacterium</taxon>
    </lineage>
</organism>
<dbReference type="PANTHER" id="PTHR30474:SF2">
    <property type="entry name" value="PEPTIDOGLYCAN GLYCOSYLTRANSFERASE FTSW-RELATED"/>
    <property type="match status" value="1"/>
</dbReference>
<sequence>MGEQSVSTTTTRPPRDSDQPADGPTGSGGTTKRSGALTARVTLGRVYSTVPLEFLLIVSSALLLTGFGVVMVISATMATALGHGLSPYSDGLRQGLFALLGVSSMFVVSRLPVTFFRRIGWIALGVAVAVQLLVFTPLGIERGGNRNWIEIATLSLQPSELIKLALALWVAMILYRKRNLLTKWQHVYIPLVPVALLAIGTVLAGKDLGTSMVLVLIVLACLFFSGVKLRIFAIPVILGVVGVVVLALTSSNRMKRIFSFMDENCDYLDDCYQPLHGIWGLAGGGIFGRGLGNSIEKYNWLPAAADDYIFSIVGEELGLIGCIVVLVLFATFAVGAFRIVRNSEDPFVRIAAGGITVWILGQALINIGVVLRVFPVLGVPLPFMSSGGSSLVAVLTGCGVLLAFCRTLPDPATVRAQNAVARARPGRAAETAPAGRPARLKK</sequence>
<keyword evidence="9" id="KW-0573">Peptidoglycan synthesis</keyword>
<dbReference type="EC" id="2.4.99.28" evidence="19"/>
<keyword evidence="3" id="KW-1003">Cell membrane</keyword>
<dbReference type="GO" id="GO:0015648">
    <property type="term" value="F:lipid-linked peptidoglycan transporter activity"/>
    <property type="evidence" value="ECO:0007669"/>
    <property type="project" value="TreeGrafter"/>
</dbReference>
<dbReference type="RefSeq" id="WP_208504644.1">
    <property type="nucleotide sequence ID" value="NZ_JAGFOA010000006.1"/>
</dbReference>
<evidence type="ECO:0000256" key="18">
    <source>
        <dbReference type="ARBA" id="ARBA00041418"/>
    </source>
</evidence>